<protein>
    <submittedName>
        <fullName evidence="2">DUF3667 domain-containing protein</fullName>
    </submittedName>
</protein>
<dbReference type="InterPro" id="IPR022134">
    <property type="entry name" value="DUF3667"/>
</dbReference>
<organism evidence="2 3">
    <name type="scientific">Winogradskyella ouciana</name>
    <dbReference type="NCBI Taxonomy" id="2608631"/>
    <lineage>
        <taxon>Bacteria</taxon>
        <taxon>Pseudomonadati</taxon>
        <taxon>Bacteroidota</taxon>
        <taxon>Flavobacteriia</taxon>
        <taxon>Flavobacteriales</taxon>
        <taxon>Flavobacteriaceae</taxon>
        <taxon>Winogradskyella</taxon>
    </lineage>
</organism>
<keyword evidence="1" id="KW-1133">Transmembrane helix</keyword>
<evidence type="ECO:0000313" key="2">
    <source>
        <dbReference type="EMBL" id="MTE28225.1"/>
    </source>
</evidence>
<evidence type="ECO:0000313" key="3">
    <source>
        <dbReference type="Proteomes" id="UP000447545"/>
    </source>
</evidence>
<proteinExistence type="predicted"/>
<dbReference type="Pfam" id="PF12412">
    <property type="entry name" value="DUF3667"/>
    <property type="match status" value="1"/>
</dbReference>
<keyword evidence="3" id="KW-1185">Reference proteome</keyword>
<feature type="transmembrane region" description="Helical" evidence="1">
    <location>
        <begin position="233"/>
        <end position="260"/>
    </location>
</feature>
<feature type="transmembrane region" description="Helical" evidence="1">
    <location>
        <begin position="200"/>
        <end position="221"/>
    </location>
</feature>
<evidence type="ECO:0000256" key="1">
    <source>
        <dbReference type="SAM" id="Phobius"/>
    </source>
</evidence>
<reference evidence="2 3" key="1">
    <citation type="submission" date="2019-11" db="EMBL/GenBank/DDBJ databases">
        <title>Winogradskyella ouciana sp. nov., isolated from the hadal seawater of the Mariana Trench.</title>
        <authorList>
            <person name="Liu R."/>
        </authorList>
    </citation>
    <scope>NUCLEOTIDE SEQUENCE [LARGE SCALE GENOMIC DNA]</scope>
    <source>
        <strain evidence="2 3">ZXX205</strain>
    </source>
</reference>
<dbReference type="Proteomes" id="UP000447545">
    <property type="component" value="Unassembled WGS sequence"/>
</dbReference>
<keyword evidence="1" id="KW-0812">Transmembrane</keyword>
<dbReference type="EMBL" id="WJYA01000010">
    <property type="protein sequence ID" value="MTE28225.1"/>
    <property type="molecule type" value="Genomic_DNA"/>
</dbReference>
<sequence>MNCKNCNKDLRETQKFCDECGAKVIQNRLTPKVLAAQVNEQFISIDNKFFRTFIDLFKKPETVIEGYINGTRKKYIDVLQYFAISLTLAGIQVFLMTTFFREALEFDSEFLNTIANTPGNEHNPFLNSGFDGMTNYQGLIYIIMVPFSALGSWTVYYFFGDKRYNFTEHMVINLYYSAQIIIITAVFSILFLVFGLNYLIVSAIITLPTFIYFGFVLKRVFKESFWETTAKFILVMLVYLLAFILLMLIIGLIIGIVIALNK</sequence>
<keyword evidence="1" id="KW-0472">Membrane</keyword>
<name>A0A7K1GGQ3_9FLAO</name>
<dbReference type="RefSeq" id="WP_155090237.1">
    <property type="nucleotide sequence ID" value="NZ_WJYA01000010.1"/>
</dbReference>
<accession>A0A7K1GGQ3</accession>
<feature type="transmembrane region" description="Helical" evidence="1">
    <location>
        <begin position="138"/>
        <end position="159"/>
    </location>
</feature>
<comment type="caution">
    <text evidence="2">The sequence shown here is derived from an EMBL/GenBank/DDBJ whole genome shotgun (WGS) entry which is preliminary data.</text>
</comment>
<feature type="transmembrane region" description="Helical" evidence="1">
    <location>
        <begin position="78"/>
        <end position="100"/>
    </location>
</feature>
<feature type="transmembrane region" description="Helical" evidence="1">
    <location>
        <begin position="171"/>
        <end position="194"/>
    </location>
</feature>
<dbReference type="AlphaFoldDB" id="A0A7K1GGQ3"/>
<gene>
    <name evidence="2" type="ORF">F1003_14900</name>
</gene>